<accession>A0A5D4S032</accession>
<gene>
    <name evidence="2" type="ORF">FZC83_05420</name>
</gene>
<organism evidence="2 3">
    <name type="scientific">Rossellomorea marisflavi</name>
    <dbReference type="NCBI Taxonomy" id="189381"/>
    <lineage>
        <taxon>Bacteria</taxon>
        <taxon>Bacillati</taxon>
        <taxon>Bacillota</taxon>
        <taxon>Bacilli</taxon>
        <taxon>Bacillales</taxon>
        <taxon>Bacillaceae</taxon>
        <taxon>Rossellomorea</taxon>
    </lineage>
</organism>
<dbReference type="AlphaFoldDB" id="A0A5D4S032"/>
<feature type="region of interest" description="Disordered" evidence="1">
    <location>
        <begin position="103"/>
        <end position="122"/>
    </location>
</feature>
<dbReference type="RefSeq" id="WP_148984662.1">
    <property type="nucleotide sequence ID" value="NZ_VTEQ01000001.1"/>
</dbReference>
<name>A0A5D4S032_9BACI</name>
<comment type="caution">
    <text evidence="2">The sequence shown here is derived from an EMBL/GenBank/DDBJ whole genome shotgun (WGS) entry which is preliminary data.</text>
</comment>
<dbReference type="EMBL" id="VTEQ01000001">
    <property type="protein sequence ID" value="TYS57003.1"/>
    <property type="molecule type" value="Genomic_DNA"/>
</dbReference>
<evidence type="ECO:0000313" key="3">
    <source>
        <dbReference type="Proteomes" id="UP000322997"/>
    </source>
</evidence>
<sequence>MYRPTVRYADVYRNYVNDVFHATNLDRNQILRLALFVAANSPEFNAILRQHGKHDVPLPRPKWRSNHTALWMEQDPVIKIEGEDVNAVDGGAEDNRPVVIAGGDTTGGATAATRPVTRPPGPLREGVIRSTGGISFTLN</sequence>
<evidence type="ECO:0000256" key="1">
    <source>
        <dbReference type="SAM" id="MobiDB-lite"/>
    </source>
</evidence>
<evidence type="ECO:0000313" key="2">
    <source>
        <dbReference type="EMBL" id="TYS57003.1"/>
    </source>
</evidence>
<dbReference type="Proteomes" id="UP000322997">
    <property type="component" value="Unassembled WGS sequence"/>
</dbReference>
<reference evidence="2 3" key="1">
    <citation type="submission" date="2019-08" db="EMBL/GenBank/DDBJ databases">
        <title>Bacillus genomes from the desert of Cuatro Cienegas, Coahuila.</title>
        <authorList>
            <person name="Olmedo-Alvarez G."/>
        </authorList>
    </citation>
    <scope>NUCLEOTIDE SEQUENCE [LARGE SCALE GENOMIC DNA]</scope>
    <source>
        <strain evidence="2 3">CH108_3D</strain>
    </source>
</reference>
<protein>
    <submittedName>
        <fullName evidence="2">Uncharacterized protein</fullName>
    </submittedName>
</protein>
<proteinExistence type="predicted"/>
<feature type="compositionally biased region" description="Low complexity" evidence="1">
    <location>
        <begin position="103"/>
        <end position="116"/>
    </location>
</feature>